<dbReference type="Gene3D" id="4.10.280.10">
    <property type="entry name" value="Helix-loop-helix DNA-binding domain"/>
    <property type="match status" value="1"/>
</dbReference>
<dbReference type="InterPro" id="IPR036638">
    <property type="entry name" value="HLH_DNA-bd_sf"/>
</dbReference>
<organism evidence="1 2">
    <name type="scientific">Aureibacillus halotolerans</name>
    <dbReference type="NCBI Taxonomy" id="1508390"/>
    <lineage>
        <taxon>Bacteria</taxon>
        <taxon>Bacillati</taxon>
        <taxon>Bacillota</taxon>
        <taxon>Bacilli</taxon>
        <taxon>Bacillales</taxon>
        <taxon>Bacillaceae</taxon>
        <taxon>Aureibacillus</taxon>
    </lineage>
</organism>
<proteinExistence type="predicted"/>
<dbReference type="RefSeq" id="WP_243740209.1">
    <property type="nucleotide sequence ID" value="NZ_SNYJ01000016.1"/>
</dbReference>
<dbReference type="InterPro" id="IPR018540">
    <property type="entry name" value="Spo0E-like"/>
</dbReference>
<dbReference type="Proteomes" id="UP000295632">
    <property type="component" value="Unassembled WGS sequence"/>
</dbReference>
<accession>A0A4R6TTV6</accession>
<dbReference type="InterPro" id="IPR037208">
    <property type="entry name" value="Spo0E-like_sf"/>
</dbReference>
<comment type="caution">
    <text evidence="1">The sequence shown here is derived from an EMBL/GenBank/DDBJ whole genome shotgun (WGS) entry which is preliminary data.</text>
</comment>
<sequence length="64" mass="7396">MFGNVIQEKEDYLASIDEKRSEMIKIAETEGLTGGLTIKASQELDHLLNAYRRYLRKKTYDTIS</sequence>
<dbReference type="Pfam" id="PF09388">
    <property type="entry name" value="SpoOE-like"/>
    <property type="match status" value="1"/>
</dbReference>
<dbReference type="GO" id="GO:0046983">
    <property type="term" value="F:protein dimerization activity"/>
    <property type="evidence" value="ECO:0007669"/>
    <property type="project" value="InterPro"/>
</dbReference>
<reference evidence="1 2" key="1">
    <citation type="submission" date="2019-03" db="EMBL/GenBank/DDBJ databases">
        <title>Genomic Encyclopedia of Type Strains, Phase IV (KMG-IV): sequencing the most valuable type-strain genomes for metagenomic binning, comparative biology and taxonomic classification.</title>
        <authorList>
            <person name="Goeker M."/>
        </authorList>
    </citation>
    <scope>NUCLEOTIDE SEQUENCE [LARGE SCALE GENOMIC DNA]</scope>
    <source>
        <strain evidence="1 2">DSM 28697</strain>
    </source>
</reference>
<name>A0A4R6TTV6_9BACI</name>
<protein>
    <submittedName>
        <fullName evidence="1">Spo0E like sporulation regulatory protein</fullName>
    </submittedName>
</protein>
<dbReference type="SUPFAM" id="SSF140500">
    <property type="entry name" value="BAS1536-like"/>
    <property type="match status" value="1"/>
</dbReference>
<keyword evidence="2" id="KW-1185">Reference proteome</keyword>
<gene>
    <name evidence="1" type="ORF">EV213_11650</name>
</gene>
<dbReference type="AlphaFoldDB" id="A0A4R6TTV6"/>
<dbReference type="EMBL" id="SNYJ01000016">
    <property type="protein sequence ID" value="TDQ36751.1"/>
    <property type="molecule type" value="Genomic_DNA"/>
</dbReference>
<evidence type="ECO:0000313" key="2">
    <source>
        <dbReference type="Proteomes" id="UP000295632"/>
    </source>
</evidence>
<evidence type="ECO:0000313" key="1">
    <source>
        <dbReference type="EMBL" id="TDQ36751.1"/>
    </source>
</evidence>
<dbReference type="GO" id="GO:0043937">
    <property type="term" value="P:regulation of sporulation"/>
    <property type="evidence" value="ECO:0007669"/>
    <property type="project" value="InterPro"/>
</dbReference>